<comment type="similarity">
    <text evidence="8">In the C-terminal section; belongs to the anthranilate phosphoribosyltransferase family.</text>
</comment>
<dbReference type="Pfam" id="PF02885">
    <property type="entry name" value="Glycos_trans_3N"/>
    <property type="match status" value="1"/>
</dbReference>
<evidence type="ECO:0000256" key="5">
    <source>
        <dbReference type="ARBA" id="ARBA00022822"/>
    </source>
</evidence>
<evidence type="ECO:0000259" key="10">
    <source>
        <dbReference type="Pfam" id="PF00591"/>
    </source>
</evidence>
<dbReference type="PANTHER" id="PTHR43285:SF2">
    <property type="entry name" value="ANTHRANILATE PHOSPHORIBOSYLTRANSFERASE"/>
    <property type="match status" value="1"/>
</dbReference>
<dbReference type="FunFam" id="3.40.1030.10:FF:000002">
    <property type="entry name" value="Anthranilate phosphoribosyltransferase"/>
    <property type="match status" value="1"/>
</dbReference>
<dbReference type="HAMAP" id="MF_00211">
    <property type="entry name" value="TrpD"/>
    <property type="match status" value="1"/>
</dbReference>
<dbReference type="GO" id="GO:0005829">
    <property type="term" value="C:cytosol"/>
    <property type="evidence" value="ECO:0007669"/>
    <property type="project" value="TreeGrafter"/>
</dbReference>
<keyword evidence="9" id="KW-0460">Magnesium</keyword>
<evidence type="ECO:0000256" key="3">
    <source>
        <dbReference type="ARBA" id="ARBA00022676"/>
    </source>
</evidence>
<comment type="pathway">
    <text evidence="1 9">Amino-acid biosynthesis; L-tryptophan biosynthesis; L-tryptophan from chorismate: step 2/5.</text>
</comment>
<comment type="caution">
    <text evidence="9">Lacks conserved residue(s) required for the propagation of feature annotation.</text>
</comment>
<comment type="caution">
    <text evidence="12">The sequence shown here is derived from an EMBL/GenBank/DDBJ whole genome shotgun (WGS) entry which is preliminary data.</text>
</comment>
<dbReference type="RefSeq" id="WP_111401467.1">
    <property type="nucleotide sequence ID" value="NZ_QEPN01000001.1"/>
</dbReference>
<keyword evidence="4 9" id="KW-0808">Transferase</keyword>
<feature type="binding site" evidence="9">
    <location>
        <position position="81"/>
    </location>
    <ligand>
        <name>anthranilate</name>
        <dbReference type="ChEBI" id="CHEBI:16567"/>
        <label>1</label>
    </ligand>
</feature>
<evidence type="ECO:0000259" key="11">
    <source>
        <dbReference type="Pfam" id="PF02885"/>
    </source>
</evidence>
<feature type="binding site" evidence="9">
    <location>
        <position position="226"/>
    </location>
    <ligand>
        <name>Mg(2+)</name>
        <dbReference type="ChEBI" id="CHEBI:18420"/>
        <label>2</label>
    </ligand>
</feature>
<comment type="subunit">
    <text evidence="9">Homodimer.</text>
</comment>
<dbReference type="InterPro" id="IPR035902">
    <property type="entry name" value="Nuc_phospho_transferase"/>
</dbReference>
<gene>
    <name evidence="9 12" type="primary">trpD</name>
    <name evidence="12" type="ORF">DPV93_00920</name>
</gene>
<feature type="binding site" evidence="9">
    <location>
        <position position="121"/>
    </location>
    <ligand>
        <name>5-phospho-alpha-D-ribose 1-diphosphate</name>
        <dbReference type="ChEBI" id="CHEBI:58017"/>
    </ligand>
</feature>
<proteinExistence type="inferred from homology"/>
<dbReference type="GO" id="GO:0004048">
    <property type="term" value="F:anthranilate phosphoribosyltransferase activity"/>
    <property type="evidence" value="ECO:0007669"/>
    <property type="project" value="UniProtKB-UniRule"/>
</dbReference>
<dbReference type="EC" id="2.4.2.18" evidence="9"/>
<keyword evidence="2 9" id="KW-0028">Amino-acid biosynthesis</keyword>
<keyword evidence="3 9" id="KW-0328">Glycosyltransferase</keyword>
<dbReference type="Pfam" id="PF00591">
    <property type="entry name" value="Glycos_transf_3"/>
    <property type="match status" value="1"/>
</dbReference>
<feature type="domain" description="Glycosyl transferase family 3 N-terminal" evidence="11">
    <location>
        <begin position="5"/>
        <end position="62"/>
    </location>
</feature>
<comment type="catalytic activity">
    <reaction evidence="7 9">
        <text>N-(5-phospho-beta-D-ribosyl)anthranilate + diphosphate = 5-phospho-alpha-D-ribose 1-diphosphate + anthranilate</text>
        <dbReference type="Rhea" id="RHEA:11768"/>
        <dbReference type="ChEBI" id="CHEBI:16567"/>
        <dbReference type="ChEBI" id="CHEBI:18277"/>
        <dbReference type="ChEBI" id="CHEBI:33019"/>
        <dbReference type="ChEBI" id="CHEBI:58017"/>
        <dbReference type="EC" id="2.4.2.18"/>
    </reaction>
</comment>
<dbReference type="PANTHER" id="PTHR43285">
    <property type="entry name" value="ANTHRANILATE PHOSPHORIBOSYLTRANSFERASE"/>
    <property type="match status" value="1"/>
</dbReference>
<dbReference type="SUPFAM" id="SSF47648">
    <property type="entry name" value="Nucleoside phosphorylase/phosphoribosyltransferase N-terminal domain"/>
    <property type="match status" value="1"/>
</dbReference>
<feature type="binding site" evidence="9">
    <location>
        <position position="226"/>
    </location>
    <ligand>
        <name>Mg(2+)</name>
        <dbReference type="ChEBI" id="CHEBI:18420"/>
        <label>1</label>
    </ligand>
</feature>
<organism evidence="12 13">
    <name type="scientific">Haemophilus sputorum</name>
    <dbReference type="NCBI Taxonomy" id="1078480"/>
    <lineage>
        <taxon>Bacteria</taxon>
        <taxon>Pseudomonadati</taxon>
        <taxon>Pseudomonadota</taxon>
        <taxon>Gammaproteobacteria</taxon>
        <taxon>Pasteurellales</taxon>
        <taxon>Pasteurellaceae</taxon>
        <taxon>Haemophilus</taxon>
    </lineage>
</organism>
<accession>A0A369YIP8</accession>
<evidence type="ECO:0000256" key="2">
    <source>
        <dbReference type="ARBA" id="ARBA00022605"/>
    </source>
</evidence>
<dbReference type="UniPathway" id="UPA00035">
    <property type="reaction ID" value="UER00041"/>
</dbReference>
<evidence type="ECO:0000256" key="1">
    <source>
        <dbReference type="ARBA" id="ARBA00004907"/>
    </source>
</evidence>
<evidence type="ECO:0000313" key="13">
    <source>
        <dbReference type="Proteomes" id="UP000253872"/>
    </source>
</evidence>
<dbReference type="AlphaFoldDB" id="A0A369YIP8"/>
<feature type="binding site" evidence="9">
    <location>
        <position position="81"/>
    </location>
    <ligand>
        <name>5-phospho-alpha-D-ribose 1-diphosphate</name>
        <dbReference type="ChEBI" id="CHEBI:58017"/>
    </ligand>
</feature>
<name>A0A369YIP8_9PAST</name>
<feature type="domain" description="Glycosyl transferase family 3" evidence="10">
    <location>
        <begin position="74"/>
        <end position="324"/>
    </location>
</feature>
<dbReference type="STRING" id="1035839.GCA_000238795_00593"/>
<feature type="binding site" evidence="9">
    <location>
        <position position="93"/>
    </location>
    <ligand>
        <name>Mg(2+)</name>
        <dbReference type="ChEBI" id="CHEBI:18420"/>
        <label>1</label>
    </ligand>
</feature>
<feature type="binding site" evidence="9">
    <location>
        <begin position="109"/>
        <end position="117"/>
    </location>
    <ligand>
        <name>5-phospho-alpha-D-ribose 1-diphosphate</name>
        <dbReference type="ChEBI" id="CHEBI:58017"/>
    </ligand>
</feature>
<dbReference type="InterPro" id="IPR017459">
    <property type="entry name" value="Glycosyl_Trfase_fam3_N_dom"/>
</dbReference>
<dbReference type="NCBIfam" id="TIGR01245">
    <property type="entry name" value="trpD"/>
    <property type="match status" value="1"/>
</dbReference>
<sequence>MQTESLLEKLFNAQSLTQAESHFFFDQVIQGKLSSEQLAGALIALKVRGETIEEIAGAVEAAFANATPFPTPDYPFADIVGTGGDGHNTINISTASAIVAATLGYKIAKHGSRSVSSKTGASDVLSALGIDVGISPEQARKALDETNLCFLFAPHYHSGFRHAAPVRQALKTRTLFNILGPLVNPAHAKRQMLGVYSPDILKIYAETVKALGAEHTIVVHGAGLDEVAVHGETLVAEVEGGNIHYFSVTPEDFGVQTHSLADLKGGEPAENAEMLKALLKGNGKPAHIDAVAVNVAMLMRTFGERDLKTNAAKVKALLASGKAYETLEKLATFNT</sequence>
<keyword evidence="5 9" id="KW-0822">Tryptophan biosynthesis</keyword>
<feature type="binding site" evidence="9">
    <location>
        <begin position="91"/>
        <end position="94"/>
    </location>
    <ligand>
        <name>5-phospho-alpha-D-ribose 1-diphosphate</name>
        <dbReference type="ChEBI" id="CHEBI:58017"/>
    </ligand>
</feature>
<keyword evidence="6 9" id="KW-0057">Aromatic amino acid biosynthesis</keyword>
<protein>
    <recommendedName>
        <fullName evidence="9">Anthranilate phosphoribosyltransferase</fullName>
        <ecNumber evidence="9">2.4.2.18</ecNumber>
    </recommendedName>
</protein>
<evidence type="ECO:0000313" key="12">
    <source>
        <dbReference type="EMBL" id="RDE73753.1"/>
    </source>
</evidence>
<dbReference type="EMBL" id="QEPN01000001">
    <property type="protein sequence ID" value="RDE73753.1"/>
    <property type="molecule type" value="Genomic_DNA"/>
</dbReference>
<dbReference type="GO" id="GO:0000287">
    <property type="term" value="F:magnesium ion binding"/>
    <property type="evidence" value="ECO:0007669"/>
    <property type="project" value="UniProtKB-UniRule"/>
</dbReference>
<feature type="binding site" evidence="9">
    <location>
        <position position="89"/>
    </location>
    <ligand>
        <name>5-phospho-alpha-D-ribose 1-diphosphate</name>
        <dbReference type="ChEBI" id="CHEBI:58017"/>
    </ligand>
</feature>
<dbReference type="InterPro" id="IPR036320">
    <property type="entry name" value="Glycosyl_Trfase_fam3_N_dom_sf"/>
</dbReference>
<dbReference type="InterPro" id="IPR000312">
    <property type="entry name" value="Glycosyl_Trfase_fam3"/>
</dbReference>
<feature type="binding site" evidence="9">
    <location>
        <position position="225"/>
    </location>
    <ligand>
        <name>Mg(2+)</name>
        <dbReference type="ChEBI" id="CHEBI:18420"/>
        <label>2</label>
    </ligand>
</feature>
<evidence type="ECO:0000256" key="7">
    <source>
        <dbReference type="ARBA" id="ARBA00052328"/>
    </source>
</evidence>
<feature type="binding site" evidence="9">
    <location>
        <begin position="84"/>
        <end position="85"/>
    </location>
    <ligand>
        <name>5-phospho-alpha-D-ribose 1-diphosphate</name>
        <dbReference type="ChEBI" id="CHEBI:58017"/>
    </ligand>
</feature>
<dbReference type="GO" id="GO:0000162">
    <property type="term" value="P:L-tryptophan biosynthetic process"/>
    <property type="evidence" value="ECO:0007669"/>
    <property type="project" value="UniProtKB-UniRule"/>
</dbReference>
<comment type="cofactor">
    <cofactor evidence="9">
        <name>Mg(2+)</name>
        <dbReference type="ChEBI" id="CHEBI:18420"/>
    </cofactor>
    <text evidence="9">Binds 2 magnesium ions per monomer.</text>
</comment>
<evidence type="ECO:0000256" key="6">
    <source>
        <dbReference type="ARBA" id="ARBA00023141"/>
    </source>
</evidence>
<dbReference type="Proteomes" id="UP000253872">
    <property type="component" value="Unassembled WGS sequence"/>
</dbReference>
<evidence type="ECO:0000256" key="4">
    <source>
        <dbReference type="ARBA" id="ARBA00022679"/>
    </source>
</evidence>
<reference evidence="12 13" key="1">
    <citation type="submission" date="2018-05" db="EMBL/GenBank/DDBJ databases">
        <title>Draft Genome Sequences for a Diverse set of 7 Haemophilus Species.</title>
        <authorList>
            <person name="Nichols M."/>
            <person name="Topaz N."/>
            <person name="Wang X."/>
            <person name="Wang X."/>
            <person name="Boxrud D."/>
        </authorList>
    </citation>
    <scope>NUCLEOTIDE SEQUENCE [LARGE SCALE GENOMIC DNA]</scope>
    <source>
        <strain evidence="12 13">C2002001239</strain>
    </source>
</reference>
<dbReference type="InterPro" id="IPR005940">
    <property type="entry name" value="Anthranilate_Pribosyl_Tfrase"/>
</dbReference>
<dbReference type="Gene3D" id="1.20.970.10">
    <property type="entry name" value="Transferase, Pyrimidine Nucleoside Phosphorylase, Chain C"/>
    <property type="match status" value="1"/>
</dbReference>
<evidence type="ECO:0000256" key="8">
    <source>
        <dbReference type="ARBA" id="ARBA00061188"/>
    </source>
</evidence>
<evidence type="ECO:0000256" key="9">
    <source>
        <dbReference type="HAMAP-Rule" id="MF_00211"/>
    </source>
</evidence>
<comment type="function">
    <text evidence="9">Catalyzes the transfer of the phosphoribosyl group of 5-phosphorylribose-1-pyrophosphate (PRPP) to anthranilate to yield N-(5'-phosphoribosyl)-anthranilate (PRA).</text>
</comment>
<keyword evidence="9" id="KW-0479">Metal-binding</keyword>
<comment type="similarity">
    <text evidence="9">Belongs to the anthranilate phosphoribosyltransferase family.</text>
</comment>
<dbReference type="SUPFAM" id="SSF52418">
    <property type="entry name" value="Nucleoside phosphorylase/phosphoribosyltransferase catalytic domain"/>
    <property type="match status" value="1"/>
</dbReference>
<feature type="binding site" evidence="9">
    <location>
        <position position="167"/>
    </location>
    <ligand>
        <name>anthranilate</name>
        <dbReference type="ChEBI" id="CHEBI:16567"/>
        <label>2</label>
    </ligand>
</feature>
<dbReference type="Gene3D" id="3.40.1030.10">
    <property type="entry name" value="Nucleoside phosphorylase/phosphoribosyltransferase catalytic domain"/>
    <property type="match status" value="1"/>
</dbReference>